<organism evidence="1 2">
    <name type="scientific">Pyropia yezoensis</name>
    <name type="common">Susabi-nori</name>
    <name type="synonym">Porphyra yezoensis</name>
    <dbReference type="NCBI Taxonomy" id="2788"/>
    <lineage>
        <taxon>Eukaryota</taxon>
        <taxon>Rhodophyta</taxon>
        <taxon>Bangiophyceae</taxon>
        <taxon>Bangiales</taxon>
        <taxon>Bangiaceae</taxon>
        <taxon>Pyropia</taxon>
    </lineage>
</organism>
<sequence length="378" mass="37116">MAASPPLYLSHTRLHLTGEHPPALAAVRRAAAASGALLLPRLTAAVTHLVVLTADNPPAPDGPSSSAAAAAAAAAVPHHHPDGPPPPPPPPTAAVAAAIRAAVAAGIPVVRPAWLAACVAARGALPAGDYSAVAPRRPPPPPPTPTPLPAGSGATTTIAAAAAAAADRVAAKLRSAGATVLATPSGGSGVPAAGAATHAVCPAALDSRSAAVLGALRSAADGRRAPPPVAVTEAWLDELLWDAAFAARAEARGAAPRAGELTVVEPPPSATAARCPPFAPMPGRFEPAYPLRRSVLARAVVLLGGTVEVKTLSRRAGVTVLVADERAAGTRRKAEAVAGWGVAVVTGGWVLATFAARSRQPEAAYALGGGTRPSAAGA</sequence>
<evidence type="ECO:0000313" key="1">
    <source>
        <dbReference type="EMBL" id="KAK1858195.1"/>
    </source>
</evidence>
<name>A0ACC3BJS0_PYRYE</name>
<dbReference type="EMBL" id="CM020618">
    <property type="protein sequence ID" value="KAK1858195.1"/>
    <property type="molecule type" value="Genomic_DNA"/>
</dbReference>
<proteinExistence type="predicted"/>
<dbReference type="Proteomes" id="UP000798662">
    <property type="component" value="Chromosome 1"/>
</dbReference>
<comment type="caution">
    <text evidence="1">The sequence shown here is derived from an EMBL/GenBank/DDBJ whole genome shotgun (WGS) entry which is preliminary data.</text>
</comment>
<accession>A0ACC3BJS0</accession>
<gene>
    <name evidence="1" type="ORF">I4F81_000806</name>
</gene>
<reference evidence="1" key="1">
    <citation type="submission" date="2019-11" db="EMBL/GenBank/DDBJ databases">
        <title>Nori genome reveals adaptations in red seaweeds to the harsh intertidal environment.</title>
        <authorList>
            <person name="Wang D."/>
            <person name="Mao Y."/>
        </authorList>
    </citation>
    <scope>NUCLEOTIDE SEQUENCE</scope>
    <source>
        <tissue evidence="1">Gametophyte</tissue>
    </source>
</reference>
<protein>
    <submittedName>
        <fullName evidence="1">Uncharacterized protein</fullName>
    </submittedName>
</protein>
<keyword evidence="2" id="KW-1185">Reference proteome</keyword>
<evidence type="ECO:0000313" key="2">
    <source>
        <dbReference type="Proteomes" id="UP000798662"/>
    </source>
</evidence>